<dbReference type="PANTHER" id="PTHR42709:SF6">
    <property type="entry name" value="UNDECAPRENYL PHOSPHATE TRANSPORTER A"/>
    <property type="match status" value="1"/>
</dbReference>
<keyword evidence="4 6" id="KW-1133">Transmembrane helix</keyword>
<feature type="transmembrane region" description="Helical" evidence="6">
    <location>
        <begin position="141"/>
        <end position="161"/>
    </location>
</feature>
<reference evidence="8 9" key="1">
    <citation type="journal article" date="2019" name="Int. J. Syst. Evol. Microbiol.">
        <title>The Global Catalogue of Microorganisms (GCM) 10K type strain sequencing project: providing services to taxonomists for standard genome sequencing and annotation.</title>
        <authorList>
            <consortium name="The Broad Institute Genomics Platform"/>
            <consortium name="The Broad Institute Genome Sequencing Center for Infectious Disease"/>
            <person name="Wu L."/>
            <person name="Ma J."/>
        </authorList>
    </citation>
    <scope>NUCLEOTIDE SEQUENCE [LARGE SCALE GENOMIC DNA]</scope>
    <source>
        <strain evidence="8 9">YIM 94188</strain>
    </source>
</reference>
<evidence type="ECO:0000256" key="5">
    <source>
        <dbReference type="ARBA" id="ARBA00023136"/>
    </source>
</evidence>
<evidence type="ECO:0000313" key="8">
    <source>
        <dbReference type="EMBL" id="MFC6826636.1"/>
    </source>
</evidence>
<dbReference type="InterPro" id="IPR032816">
    <property type="entry name" value="VTT_dom"/>
</dbReference>
<feature type="transmembrane region" description="Helical" evidence="6">
    <location>
        <begin position="181"/>
        <end position="197"/>
    </location>
</feature>
<feature type="domain" description="VTT" evidence="7">
    <location>
        <begin position="35"/>
        <end position="152"/>
    </location>
</feature>
<comment type="subcellular location">
    <subcellularLocation>
        <location evidence="1">Cell membrane</location>
        <topology evidence="1">Multi-pass membrane protein</topology>
    </subcellularLocation>
</comment>
<dbReference type="RefSeq" id="WP_379698537.1">
    <property type="nucleotide sequence ID" value="NZ_JBHSXH010000015.1"/>
</dbReference>
<proteinExistence type="predicted"/>
<dbReference type="EMBL" id="JBHSXH010000015">
    <property type="protein sequence ID" value="MFC6826636.1"/>
    <property type="molecule type" value="Genomic_DNA"/>
</dbReference>
<organism evidence="8 9">
    <name type="scientific">Halopelagius fulvigenes</name>
    <dbReference type="NCBI Taxonomy" id="1198324"/>
    <lineage>
        <taxon>Archaea</taxon>
        <taxon>Methanobacteriati</taxon>
        <taxon>Methanobacteriota</taxon>
        <taxon>Stenosarchaea group</taxon>
        <taxon>Halobacteria</taxon>
        <taxon>Halobacteriales</taxon>
        <taxon>Haloferacaceae</taxon>
    </lineage>
</organism>
<gene>
    <name evidence="8" type="ORF">ACFQEV_16795</name>
</gene>
<accession>A0ABD5U177</accession>
<feature type="transmembrane region" description="Helical" evidence="6">
    <location>
        <begin position="12"/>
        <end position="35"/>
    </location>
</feature>
<evidence type="ECO:0000256" key="2">
    <source>
        <dbReference type="ARBA" id="ARBA00022475"/>
    </source>
</evidence>
<evidence type="ECO:0000256" key="6">
    <source>
        <dbReference type="SAM" id="Phobius"/>
    </source>
</evidence>
<evidence type="ECO:0000256" key="1">
    <source>
        <dbReference type="ARBA" id="ARBA00004651"/>
    </source>
</evidence>
<evidence type="ECO:0000256" key="3">
    <source>
        <dbReference type="ARBA" id="ARBA00022692"/>
    </source>
</evidence>
<keyword evidence="2" id="KW-1003">Cell membrane</keyword>
<dbReference type="AlphaFoldDB" id="A0ABD5U177"/>
<evidence type="ECO:0000256" key="4">
    <source>
        <dbReference type="ARBA" id="ARBA00022989"/>
    </source>
</evidence>
<dbReference type="Proteomes" id="UP001596408">
    <property type="component" value="Unassembled WGS sequence"/>
</dbReference>
<feature type="transmembrane region" description="Helical" evidence="6">
    <location>
        <begin position="55"/>
        <end position="77"/>
    </location>
</feature>
<dbReference type="Pfam" id="PF09335">
    <property type="entry name" value="VTT_dom"/>
    <property type="match status" value="1"/>
</dbReference>
<comment type="caution">
    <text evidence="8">The sequence shown here is derived from an EMBL/GenBank/DDBJ whole genome shotgun (WGS) entry which is preliminary data.</text>
</comment>
<dbReference type="GO" id="GO:0005886">
    <property type="term" value="C:plasma membrane"/>
    <property type="evidence" value="ECO:0007669"/>
    <property type="project" value="UniProtKB-SubCell"/>
</dbReference>
<sequence length="206" mass="22160">MVDPTDVALRFVRLYGPLALLLFTFLETSMLFPFLPSEVVVPVAAALIITDVTSFLVFVLAAAVGGTVGAYVPYYVFRSDRVGGSGWIRDRVNVSEERIERGREWFQRWGRSSVLWGRFLPALRSVVSIPAGLAGMDSRRFGAFTAAGTVGFYAATGGVVYYGRQQSLFSAAFAVAADRPALVAGAILALLVVGVAVRRRSSSGIL</sequence>
<keyword evidence="5 6" id="KW-0472">Membrane</keyword>
<keyword evidence="3 6" id="KW-0812">Transmembrane</keyword>
<protein>
    <submittedName>
        <fullName evidence="8">DedA family protein</fullName>
    </submittedName>
</protein>
<name>A0ABD5U177_9EURY</name>
<evidence type="ECO:0000313" key="9">
    <source>
        <dbReference type="Proteomes" id="UP001596408"/>
    </source>
</evidence>
<evidence type="ECO:0000259" key="7">
    <source>
        <dbReference type="Pfam" id="PF09335"/>
    </source>
</evidence>
<dbReference type="InterPro" id="IPR051311">
    <property type="entry name" value="DedA_domain"/>
</dbReference>
<keyword evidence="9" id="KW-1185">Reference proteome</keyword>
<dbReference type="PANTHER" id="PTHR42709">
    <property type="entry name" value="ALKALINE PHOSPHATASE LIKE PROTEIN"/>
    <property type="match status" value="1"/>
</dbReference>